<reference evidence="2 3" key="1">
    <citation type="submission" date="2022-07" db="EMBL/GenBank/DDBJ databases">
        <authorList>
            <person name="Li W.-J."/>
            <person name="Deng Q.-Q."/>
        </authorList>
    </citation>
    <scope>NUCLEOTIDE SEQUENCE [LARGE SCALE GENOMIC DNA]</scope>
    <source>
        <strain evidence="2 3">SYSU M60028</strain>
    </source>
</reference>
<dbReference type="EMBL" id="JANCLU010000006">
    <property type="protein sequence ID" value="MCP8938406.1"/>
    <property type="molecule type" value="Genomic_DNA"/>
</dbReference>
<evidence type="ECO:0000256" key="1">
    <source>
        <dbReference type="SAM" id="MobiDB-lite"/>
    </source>
</evidence>
<dbReference type="Proteomes" id="UP001205890">
    <property type="component" value="Unassembled WGS sequence"/>
</dbReference>
<evidence type="ECO:0000313" key="2">
    <source>
        <dbReference type="EMBL" id="MCP8938406.1"/>
    </source>
</evidence>
<protein>
    <submittedName>
        <fullName evidence="2">Uncharacterized protein</fullName>
    </submittedName>
</protein>
<evidence type="ECO:0000313" key="3">
    <source>
        <dbReference type="Proteomes" id="UP001205890"/>
    </source>
</evidence>
<gene>
    <name evidence="2" type="ORF">NK718_07750</name>
</gene>
<feature type="region of interest" description="Disordered" evidence="1">
    <location>
        <begin position="44"/>
        <end position="73"/>
    </location>
</feature>
<comment type="caution">
    <text evidence="2">The sequence shown here is derived from an EMBL/GenBank/DDBJ whole genome shotgun (WGS) entry which is preliminary data.</text>
</comment>
<proteinExistence type="predicted"/>
<sequence length="73" mass="8093">MFSAPVICVCIGLTPAADIDRQSAAERLQLQFEQYYLSQFASDEELPPPLVPPPRQAADDRTKSRPVVAQVIH</sequence>
<name>A0ABT1LBR3_9HYPH</name>
<organism evidence="2 3">
    <name type="scientific">Alsobacter ponti</name>
    <dbReference type="NCBI Taxonomy" id="2962936"/>
    <lineage>
        <taxon>Bacteria</taxon>
        <taxon>Pseudomonadati</taxon>
        <taxon>Pseudomonadota</taxon>
        <taxon>Alphaproteobacteria</taxon>
        <taxon>Hyphomicrobiales</taxon>
        <taxon>Alsobacteraceae</taxon>
        <taxon>Alsobacter</taxon>
    </lineage>
</organism>
<dbReference type="RefSeq" id="WP_254740309.1">
    <property type="nucleotide sequence ID" value="NZ_JANCLU010000006.1"/>
</dbReference>
<keyword evidence="3" id="KW-1185">Reference proteome</keyword>
<accession>A0ABT1LBR3</accession>